<feature type="region of interest" description="Disordered" evidence="1">
    <location>
        <begin position="1"/>
        <end position="37"/>
    </location>
</feature>
<reference evidence="2 3" key="1">
    <citation type="journal article" date="2023" name="Plants (Basel)">
        <title>Bridging the Gap: Combining Genomics and Transcriptomics Approaches to Understand Stylosanthes scabra, an Orphan Legume from the Brazilian Caatinga.</title>
        <authorList>
            <person name="Ferreira-Neto J.R.C."/>
            <person name="da Silva M.D."/>
            <person name="Binneck E."/>
            <person name="de Melo N.F."/>
            <person name="da Silva R.H."/>
            <person name="de Melo A.L.T.M."/>
            <person name="Pandolfi V."/>
            <person name="Bustamante F.O."/>
            <person name="Brasileiro-Vidal A.C."/>
            <person name="Benko-Iseppon A.M."/>
        </authorList>
    </citation>
    <scope>NUCLEOTIDE SEQUENCE [LARGE SCALE GENOMIC DNA]</scope>
    <source>
        <tissue evidence="2">Leaves</tissue>
    </source>
</reference>
<accession>A0ABU6TY51</accession>
<feature type="non-terminal residue" evidence="2">
    <location>
        <position position="1"/>
    </location>
</feature>
<dbReference type="Proteomes" id="UP001341840">
    <property type="component" value="Unassembled WGS sequence"/>
</dbReference>
<protein>
    <submittedName>
        <fullName evidence="2">Uncharacterized protein</fullName>
    </submittedName>
</protein>
<evidence type="ECO:0000256" key="1">
    <source>
        <dbReference type="SAM" id="MobiDB-lite"/>
    </source>
</evidence>
<comment type="caution">
    <text evidence="2">The sequence shown here is derived from an EMBL/GenBank/DDBJ whole genome shotgun (WGS) entry which is preliminary data.</text>
</comment>
<evidence type="ECO:0000313" key="2">
    <source>
        <dbReference type="EMBL" id="MED6153812.1"/>
    </source>
</evidence>
<dbReference type="EMBL" id="JASCZI010094581">
    <property type="protein sequence ID" value="MED6153812.1"/>
    <property type="molecule type" value="Genomic_DNA"/>
</dbReference>
<name>A0ABU6TY51_9FABA</name>
<organism evidence="2 3">
    <name type="scientific">Stylosanthes scabra</name>
    <dbReference type="NCBI Taxonomy" id="79078"/>
    <lineage>
        <taxon>Eukaryota</taxon>
        <taxon>Viridiplantae</taxon>
        <taxon>Streptophyta</taxon>
        <taxon>Embryophyta</taxon>
        <taxon>Tracheophyta</taxon>
        <taxon>Spermatophyta</taxon>
        <taxon>Magnoliopsida</taxon>
        <taxon>eudicotyledons</taxon>
        <taxon>Gunneridae</taxon>
        <taxon>Pentapetalae</taxon>
        <taxon>rosids</taxon>
        <taxon>fabids</taxon>
        <taxon>Fabales</taxon>
        <taxon>Fabaceae</taxon>
        <taxon>Papilionoideae</taxon>
        <taxon>50 kb inversion clade</taxon>
        <taxon>dalbergioids sensu lato</taxon>
        <taxon>Dalbergieae</taxon>
        <taxon>Pterocarpus clade</taxon>
        <taxon>Stylosanthes</taxon>
    </lineage>
</organism>
<gene>
    <name evidence="2" type="ORF">PIB30_105709</name>
</gene>
<keyword evidence="3" id="KW-1185">Reference proteome</keyword>
<sequence length="94" mass="9983">ECGKQSTASYEPSHDTRILEVPTSVPSATDSAGNKLEFGQPNNVIAPILGKENFVGDLNQANHATTETLAAEEAWTVVTNNKGKQKVGNNSKKS</sequence>
<feature type="compositionally biased region" description="Polar residues" evidence="1">
    <location>
        <begin position="1"/>
        <end position="10"/>
    </location>
</feature>
<evidence type="ECO:0000313" key="3">
    <source>
        <dbReference type="Proteomes" id="UP001341840"/>
    </source>
</evidence>
<proteinExistence type="predicted"/>